<evidence type="ECO:0000313" key="9">
    <source>
        <dbReference type="Proteomes" id="UP000187550"/>
    </source>
</evidence>
<accession>A0A1U7PSF8</accession>
<comment type="subcellular location">
    <subcellularLocation>
        <location evidence="1">Cell membrane</location>
        <topology evidence="1">Multi-pass membrane protein</topology>
    </subcellularLocation>
</comment>
<name>A0A1U7PSF8_9BACI</name>
<keyword evidence="6 7" id="KW-0472">Membrane</keyword>
<feature type="transmembrane region" description="Helical" evidence="7">
    <location>
        <begin position="126"/>
        <end position="149"/>
    </location>
</feature>
<evidence type="ECO:0000256" key="1">
    <source>
        <dbReference type="ARBA" id="ARBA00004651"/>
    </source>
</evidence>
<gene>
    <name evidence="8" type="ORF">SAMN05428946_2358</name>
</gene>
<organism evidence="8 9">
    <name type="scientific">Edaphobacillus lindanitolerans</name>
    <dbReference type="NCBI Taxonomy" id="550447"/>
    <lineage>
        <taxon>Bacteria</taxon>
        <taxon>Bacillati</taxon>
        <taxon>Bacillota</taxon>
        <taxon>Bacilli</taxon>
        <taxon>Bacillales</taxon>
        <taxon>Bacillaceae</taxon>
        <taxon>Edaphobacillus</taxon>
    </lineage>
</organism>
<feature type="transmembrane region" description="Helical" evidence="7">
    <location>
        <begin position="228"/>
        <end position="246"/>
    </location>
</feature>
<dbReference type="PANTHER" id="PTHR43299">
    <property type="entry name" value="UPF0718 PROTEIN YRAQ"/>
    <property type="match status" value="1"/>
</dbReference>
<proteinExistence type="inferred from homology"/>
<evidence type="ECO:0000256" key="3">
    <source>
        <dbReference type="ARBA" id="ARBA00022475"/>
    </source>
</evidence>
<evidence type="ECO:0000256" key="6">
    <source>
        <dbReference type="ARBA" id="ARBA00023136"/>
    </source>
</evidence>
<reference evidence="9" key="1">
    <citation type="submission" date="2017-01" db="EMBL/GenBank/DDBJ databases">
        <authorList>
            <person name="Varghese N."/>
            <person name="Submissions S."/>
        </authorList>
    </citation>
    <scope>NUCLEOTIDE SEQUENCE [LARGE SCALE GENOMIC DNA]</scope>
    <source>
        <strain evidence="9">MNA4</strain>
    </source>
</reference>
<keyword evidence="5 7" id="KW-1133">Transmembrane helix</keyword>
<evidence type="ECO:0000256" key="5">
    <source>
        <dbReference type="ARBA" id="ARBA00022989"/>
    </source>
</evidence>
<feature type="transmembrane region" description="Helical" evidence="7">
    <location>
        <begin position="318"/>
        <end position="337"/>
    </location>
</feature>
<sequence>MNALNLNAMQALLDKRPTASRRGRFIFPERYPMAELGNRWYTVSVNFFQEVLNLNPSARSAGKRTVAYIALFLVVAVAGLAYVKWVPYWDKSLTAITTHSIGDSILGDPSAAGTFSWESTWSYVTAYFLAVWKAAVLGIILGSLVQVLIPADWLLRTLGKTTFGSTAIAGLSSLPGMMCTCCAAPVAAGLRKKNVSVGAALAFWLGNPVLNPAVLIFMTFVLSWKFTLIRVLVGAVLVFGVSYFANRFAPSAMPERIDKMMEEAETEAEEGHFLSRWLKAMGRMALFIVPAYFLSVLLIAAIRPWLFPLLDGASGNSLLMILLFAIGGMLFVIPTAAEIPIIQTFLTAGLGNGPAATLLITLPAISLPSLLLVAGAFPRKVLWFVSGAVVLLGMLSGLIGMLVL</sequence>
<evidence type="ECO:0000256" key="7">
    <source>
        <dbReference type="SAM" id="Phobius"/>
    </source>
</evidence>
<comment type="similarity">
    <text evidence="2">Belongs to the UPF0718 family.</text>
</comment>
<evidence type="ECO:0000256" key="4">
    <source>
        <dbReference type="ARBA" id="ARBA00022692"/>
    </source>
</evidence>
<dbReference type="Pfam" id="PF03773">
    <property type="entry name" value="ArsP_1"/>
    <property type="match status" value="1"/>
</dbReference>
<dbReference type="STRING" id="550447.SAMN05428946_2358"/>
<feature type="transmembrane region" description="Helical" evidence="7">
    <location>
        <begin position="201"/>
        <end position="222"/>
    </location>
</feature>
<feature type="transmembrane region" description="Helical" evidence="7">
    <location>
        <begin position="65"/>
        <end position="83"/>
    </location>
</feature>
<dbReference type="AlphaFoldDB" id="A0A1U7PSF8"/>
<dbReference type="EMBL" id="FTPL01000003">
    <property type="protein sequence ID" value="SIT89030.1"/>
    <property type="molecule type" value="Genomic_DNA"/>
</dbReference>
<keyword evidence="9" id="KW-1185">Reference proteome</keyword>
<keyword evidence="3" id="KW-1003">Cell membrane</keyword>
<dbReference type="Proteomes" id="UP000187550">
    <property type="component" value="Unassembled WGS sequence"/>
</dbReference>
<evidence type="ECO:0000313" key="8">
    <source>
        <dbReference type="EMBL" id="SIT89030.1"/>
    </source>
</evidence>
<evidence type="ECO:0000256" key="2">
    <source>
        <dbReference type="ARBA" id="ARBA00006386"/>
    </source>
</evidence>
<dbReference type="GO" id="GO:0005886">
    <property type="term" value="C:plasma membrane"/>
    <property type="evidence" value="ECO:0007669"/>
    <property type="project" value="UniProtKB-SubCell"/>
</dbReference>
<dbReference type="InterPro" id="IPR005524">
    <property type="entry name" value="DUF318"/>
</dbReference>
<evidence type="ECO:0008006" key="10">
    <source>
        <dbReference type="Google" id="ProtNLM"/>
    </source>
</evidence>
<feature type="transmembrane region" description="Helical" evidence="7">
    <location>
        <begin position="383"/>
        <end position="403"/>
    </location>
</feature>
<feature type="transmembrane region" description="Helical" evidence="7">
    <location>
        <begin position="284"/>
        <end position="306"/>
    </location>
</feature>
<keyword evidence="4 7" id="KW-0812">Transmembrane</keyword>
<protein>
    <recommendedName>
        <fullName evidence="10">Permease</fullName>
    </recommendedName>
</protein>
<feature type="transmembrane region" description="Helical" evidence="7">
    <location>
        <begin position="358"/>
        <end position="377"/>
    </location>
</feature>
<dbReference type="PANTHER" id="PTHR43299:SF1">
    <property type="entry name" value="UPF0718 PROTEIN YRAQ"/>
    <property type="match status" value="1"/>
</dbReference>